<dbReference type="Proteomes" id="UP000289411">
    <property type="component" value="Unassembled WGS sequence"/>
</dbReference>
<name>A0A4Q2RFZ6_9HYPH</name>
<dbReference type="RefSeq" id="WP_165361194.1">
    <property type="nucleotide sequence ID" value="NZ_QYBC01000002.1"/>
</dbReference>
<evidence type="ECO:0000313" key="2">
    <source>
        <dbReference type="Proteomes" id="UP000289411"/>
    </source>
</evidence>
<keyword evidence="2" id="KW-1185">Reference proteome</keyword>
<dbReference type="AlphaFoldDB" id="A0A4Q2RFZ6"/>
<dbReference type="EMBL" id="QYBC01000002">
    <property type="protein sequence ID" value="RYB07106.1"/>
    <property type="molecule type" value="Genomic_DNA"/>
</dbReference>
<protein>
    <submittedName>
        <fullName evidence="1">Uncharacterized protein</fullName>
    </submittedName>
</protein>
<reference evidence="1 2" key="1">
    <citation type="submission" date="2018-09" db="EMBL/GenBank/DDBJ databases">
        <authorList>
            <person name="Grouzdev D.S."/>
            <person name="Krutkina M.S."/>
        </authorList>
    </citation>
    <scope>NUCLEOTIDE SEQUENCE [LARGE SCALE GENOMIC DNA]</scope>
    <source>
        <strain evidence="1 2">RmlP001</strain>
    </source>
</reference>
<accession>A0A4Q2RFZ6</accession>
<gene>
    <name evidence="1" type="ORF">D3272_03265</name>
</gene>
<comment type="caution">
    <text evidence="1">The sequence shown here is derived from an EMBL/GenBank/DDBJ whole genome shotgun (WGS) entry which is preliminary data.</text>
</comment>
<evidence type="ECO:0000313" key="1">
    <source>
        <dbReference type="EMBL" id="RYB07106.1"/>
    </source>
</evidence>
<reference evidence="1 2" key="2">
    <citation type="submission" date="2019-02" db="EMBL/GenBank/DDBJ databases">
        <title>'Lichenibacterium ramalinii' gen. nov. sp. nov., 'Lichenibacterium minor' gen. nov. sp. nov.</title>
        <authorList>
            <person name="Pankratov T."/>
        </authorList>
    </citation>
    <scope>NUCLEOTIDE SEQUENCE [LARGE SCALE GENOMIC DNA]</scope>
    <source>
        <strain evidence="1 2">RmlP001</strain>
    </source>
</reference>
<sequence length="61" mass="6550">MSPQMLPIAASAEALLDKARRCRRLARQSTDERAASALMALARESEGRAAELAAVLRRAVA</sequence>
<proteinExistence type="predicted"/>
<organism evidence="1 2">
    <name type="scientific">Lichenibacterium ramalinae</name>
    <dbReference type="NCBI Taxonomy" id="2316527"/>
    <lineage>
        <taxon>Bacteria</taxon>
        <taxon>Pseudomonadati</taxon>
        <taxon>Pseudomonadota</taxon>
        <taxon>Alphaproteobacteria</taxon>
        <taxon>Hyphomicrobiales</taxon>
        <taxon>Lichenihabitantaceae</taxon>
        <taxon>Lichenibacterium</taxon>
    </lineage>
</organism>